<proteinExistence type="predicted"/>
<keyword evidence="6" id="KW-1185">Reference proteome</keyword>
<dbReference type="InterPro" id="IPR011598">
    <property type="entry name" value="bHLH_dom"/>
</dbReference>
<feature type="region of interest" description="Disordered" evidence="3">
    <location>
        <begin position="162"/>
        <end position="204"/>
    </location>
</feature>
<dbReference type="STRING" id="2512241.A0A553HTX3"/>
<feature type="compositionally biased region" description="Basic and acidic residues" evidence="3">
    <location>
        <begin position="350"/>
        <end position="359"/>
    </location>
</feature>
<feature type="compositionally biased region" description="Basic and acidic residues" evidence="3">
    <location>
        <begin position="283"/>
        <end position="297"/>
    </location>
</feature>
<gene>
    <name evidence="5" type="ORF">FHL15_007789</name>
</gene>
<dbReference type="GO" id="GO:0003677">
    <property type="term" value="F:DNA binding"/>
    <property type="evidence" value="ECO:0007669"/>
    <property type="project" value="UniProtKB-KW"/>
</dbReference>
<dbReference type="AlphaFoldDB" id="A0A553HTX3"/>
<dbReference type="PANTHER" id="PTHR47787:SF1">
    <property type="entry name" value="CENTROMERE-BINDING PROTEIN 1"/>
    <property type="match status" value="1"/>
</dbReference>
<evidence type="ECO:0000256" key="2">
    <source>
        <dbReference type="ARBA" id="ARBA00023242"/>
    </source>
</evidence>
<dbReference type="PANTHER" id="PTHR47787">
    <property type="entry name" value="CENTROMERE-BINDING PROTEIN 1"/>
    <property type="match status" value="1"/>
</dbReference>
<dbReference type="GO" id="GO:0046983">
    <property type="term" value="F:protein dimerization activity"/>
    <property type="evidence" value="ECO:0007669"/>
    <property type="project" value="InterPro"/>
</dbReference>
<dbReference type="GO" id="GO:0003700">
    <property type="term" value="F:DNA-binding transcription factor activity"/>
    <property type="evidence" value="ECO:0007669"/>
    <property type="project" value="InterPro"/>
</dbReference>
<dbReference type="Pfam" id="PF00010">
    <property type="entry name" value="HLH"/>
    <property type="match status" value="1"/>
</dbReference>
<evidence type="ECO:0000313" key="6">
    <source>
        <dbReference type="Proteomes" id="UP000319160"/>
    </source>
</evidence>
<feature type="region of interest" description="Disordered" evidence="3">
    <location>
        <begin position="87"/>
        <end position="108"/>
    </location>
</feature>
<comment type="caution">
    <text evidence="5">The sequence shown here is derived from an EMBL/GenBank/DDBJ whole genome shotgun (WGS) entry which is preliminary data.</text>
</comment>
<dbReference type="Proteomes" id="UP000319160">
    <property type="component" value="Unassembled WGS sequence"/>
</dbReference>
<evidence type="ECO:0000256" key="3">
    <source>
        <dbReference type="SAM" id="MobiDB-lite"/>
    </source>
</evidence>
<accession>A0A553HTX3</accession>
<dbReference type="EMBL" id="VFLP01000046">
    <property type="protein sequence ID" value="TRX91367.1"/>
    <property type="molecule type" value="Genomic_DNA"/>
</dbReference>
<name>A0A553HTX3_9PEZI</name>
<reference evidence="6" key="1">
    <citation type="submission" date="2019-06" db="EMBL/GenBank/DDBJ databases">
        <title>Draft genome sequence of the griseofulvin-producing fungus Xylaria cubensis strain G536.</title>
        <authorList>
            <person name="Mead M.E."/>
            <person name="Raja H.A."/>
            <person name="Steenwyk J.L."/>
            <person name="Knowles S.L."/>
            <person name="Oberlies N.H."/>
            <person name="Rokas A."/>
        </authorList>
    </citation>
    <scope>NUCLEOTIDE SEQUENCE [LARGE SCALE GENOMIC DNA]</scope>
    <source>
        <strain evidence="6">G536</strain>
    </source>
</reference>
<dbReference type="Gene3D" id="4.10.280.10">
    <property type="entry name" value="Helix-loop-helix DNA-binding domain"/>
    <property type="match status" value="1"/>
</dbReference>
<dbReference type="SUPFAM" id="SSF47459">
    <property type="entry name" value="HLH, helix-loop-helix DNA-binding domain"/>
    <property type="match status" value="1"/>
</dbReference>
<dbReference type="GO" id="GO:0005634">
    <property type="term" value="C:nucleus"/>
    <property type="evidence" value="ECO:0007669"/>
    <property type="project" value="TreeGrafter"/>
</dbReference>
<feature type="domain" description="BHLH" evidence="4">
    <location>
        <begin position="346"/>
        <end position="394"/>
    </location>
</feature>
<protein>
    <recommendedName>
        <fullName evidence="4">BHLH domain-containing protein</fullName>
    </recommendedName>
</protein>
<dbReference type="InterPro" id="IPR036638">
    <property type="entry name" value="HLH_DNA-bd_sf"/>
</dbReference>
<keyword evidence="2" id="KW-0539">Nucleus</keyword>
<dbReference type="SMART" id="SM00353">
    <property type="entry name" value="HLH"/>
    <property type="match status" value="1"/>
</dbReference>
<evidence type="ECO:0000259" key="4">
    <source>
        <dbReference type="PROSITE" id="PS50888"/>
    </source>
</evidence>
<dbReference type="CDD" id="cd11398">
    <property type="entry name" value="bHLHzip_scCBP1"/>
    <property type="match status" value="1"/>
</dbReference>
<feature type="compositionally biased region" description="Polar residues" evidence="3">
    <location>
        <begin position="325"/>
        <end position="334"/>
    </location>
</feature>
<evidence type="ECO:0000256" key="1">
    <source>
        <dbReference type="ARBA" id="ARBA00023125"/>
    </source>
</evidence>
<sequence length="458" mass="50416">MSLRRATFCSFNSSELAALSPFHCKVVHFFYNAKDTLGLASSQFLSRRFCRERGREFRVFHPLSPSRIKSPYGRSAQFETRYSARHVKSSDLTSGRTQKDPSRLRAQPRDLAHDFSCDLLSDRSFAMDTNGYSQGEALLEPLTHLNREHLAAMADAAVADHHNDYGTSAPSSPSQKRKRSGPDSSPDARRSKRAVPTAAMSSAPDPASAAYVESAVEAAQAAAQAATNADFVALQHATTDRHEASDPANASSTAAAALGTMYPTLHVPQTTDATFVAPPSAENEGHQESPFSHHDILQSHGPLEPSADGLPPQVQQNGAGPVQSPYPSRTSNQPKLAVGSEEWHKQRKDNHKEVERRRRETINEGINELAKIVPGCEKNKGSILQRAVAYILQLKQNEAQNIEKWTLEKLLTEQAIQELSSSNDKLKTECERAYRELTMWKNVAQNAGLELPQPKNES</sequence>
<feature type="compositionally biased region" description="Basic and acidic residues" evidence="3">
    <location>
        <begin position="97"/>
        <end position="108"/>
    </location>
</feature>
<organism evidence="5 6">
    <name type="scientific">Xylaria flabelliformis</name>
    <dbReference type="NCBI Taxonomy" id="2512241"/>
    <lineage>
        <taxon>Eukaryota</taxon>
        <taxon>Fungi</taxon>
        <taxon>Dikarya</taxon>
        <taxon>Ascomycota</taxon>
        <taxon>Pezizomycotina</taxon>
        <taxon>Sordariomycetes</taxon>
        <taxon>Xylariomycetidae</taxon>
        <taxon>Xylariales</taxon>
        <taxon>Xylariaceae</taxon>
        <taxon>Xylaria</taxon>
    </lineage>
</organism>
<keyword evidence="1" id="KW-0238">DNA-binding</keyword>
<feature type="compositionally biased region" description="Polar residues" evidence="3">
    <location>
        <begin position="165"/>
        <end position="174"/>
    </location>
</feature>
<feature type="region of interest" description="Disordered" evidence="3">
    <location>
        <begin position="275"/>
        <end position="359"/>
    </location>
</feature>
<dbReference type="InterPro" id="IPR047206">
    <property type="entry name" value="bHLHzip_scCBP1-like"/>
</dbReference>
<dbReference type="PROSITE" id="PS50888">
    <property type="entry name" value="BHLH"/>
    <property type="match status" value="1"/>
</dbReference>
<evidence type="ECO:0000313" key="5">
    <source>
        <dbReference type="EMBL" id="TRX91367.1"/>
    </source>
</evidence>
<dbReference type="OrthoDB" id="71302at2759"/>